<dbReference type="EC" id="1.-.-.-" evidence="8"/>
<dbReference type="RefSeq" id="WP_259315007.1">
    <property type="nucleotide sequence ID" value="NZ_CP087164.1"/>
</dbReference>
<dbReference type="Gene3D" id="3.20.20.100">
    <property type="entry name" value="NADP-dependent oxidoreductase domain"/>
    <property type="match status" value="1"/>
</dbReference>
<evidence type="ECO:0000256" key="1">
    <source>
        <dbReference type="ARBA" id="ARBA00007905"/>
    </source>
</evidence>
<dbReference type="InterPro" id="IPR036812">
    <property type="entry name" value="NAD(P)_OxRdtase_dom_sf"/>
</dbReference>
<proteinExistence type="inferred from homology"/>
<feature type="site" description="Lowers pKa of active site Tyr" evidence="6">
    <location>
        <position position="74"/>
    </location>
</feature>
<evidence type="ECO:0000313" key="9">
    <source>
        <dbReference type="Proteomes" id="UP001162834"/>
    </source>
</evidence>
<evidence type="ECO:0000256" key="3">
    <source>
        <dbReference type="ARBA" id="ARBA00023002"/>
    </source>
</evidence>
<dbReference type="PANTHER" id="PTHR43827">
    <property type="entry name" value="2,5-DIKETO-D-GLUCONIC ACID REDUCTASE"/>
    <property type="match status" value="1"/>
</dbReference>
<dbReference type="InterPro" id="IPR020471">
    <property type="entry name" value="AKR"/>
</dbReference>
<sequence length="274" mass="30691">MNGRLTLASGVEMPLVGLGTWPLTGDEARAAVHHALAAGYRLIDTSEQYANERDVGRAVRDSGVPREDIFLSTKFNARWQGRDLVARACDNALRRLGTDHLDLFLIHWPNPWLDRYVDAWHGLIALRDEGRVRAIGVSNFLPAHIDRLIAETGVPPEVNQVELDPTLPREELRAYHAARGIATEAWGPLGRDGRLLRHPIVVELAERHRRTPAQIILRWHVELGLAFTARSSDPARIAQNIELFDFALSRDDLAVMGRLDEGRPPARDPESHGH</sequence>
<dbReference type="InterPro" id="IPR023210">
    <property type="entry name" value="NADP_OxRdtase_dom"/>
</dbReference>
<organism evidence="8 9">
    <name type="scientific">Capillimicrobium parvum</name>
    <dbReference type="NCBI Taxonomy" id="2884022"/>
    <lineage>
        <taxon>Bacteria</taxon>
        <taxon>Bacillati</taxon>
        <taxon>Actinomycetota</taxon>
        <taxon>Thermoleophilia</taxon>
        <taxon>Solirubrobacterales</taxon>
        <taxon>Capillimicrobiaceae</taxon>
        <taxon>Capillimicrobium</taxon>
    </lineage>
</organism>
<keyword evidence="2" id="KW-0521">NADP</keyword>
<feature type="active site" description="Proton donor" evidence="4">
    <location>
        <position position="49"/>
    </location>
</feature>
<feature type="domain" description="NADP-dependent oxidoreductase" evidence="7">
    <location>
        <begin position="16"/>
        <end position="256"/>
    </location>
</feature>
<keyword evidence="9" id="KW-1185">Reference proteome</keyword>
<protein>
    <submittedName>
        <fullName evidence="8">Oxidoreductase</fullName>
        <ecNumber evidence="8">1.-.-.-</ecNumber>
    </submittedName>
</protein>
<dbReference type="KEGG" id="sbae:DSM104329_01705"/>
<dbReference type="PIRSF" id="PIRSF000097">
    <property type="entry name" value="AKR"/>
    <property type="match status" value="1"/>
</dbReference>
<feature type="binding site" evidence="5">
    <location>
        <position position="107"/>
    </location>
    <ligand>
        <name>substrate</name>
    </ligand>
</feature>
<dbReference type="InterPro" id="IPR018170">
    <property type="entry name" value="Aldo/ket_reductase_CS"/>
</dbReference>
<accession>A0A9E6XWC6</accession>
<dbReference type="GO" id="GO:0016616">
    <property type="term" value="F:oxidoreductase activity, acting on the CH-OH group of donors, NAD or NADP as acceptor"/>
    <property type="evidence" value="ECO:0007669"/>
    <property type="project" value="UniProtKB-ARBA"/>
</dbReference>
<comment type="similarity">
    <text evidence="1">Belongs to the aldo/keto reductase family.</text>
</comment>
<dbReference type="PROSITE" id="PS00798">
    <property type="entry name" value="ALDOKETO_REDUCTASE_1"/>
    <property type="match status" value="1"/>
</dbReference>
<evidence type="ECO:0000256" key="6">
    <source>
        <dbReference type="PIRSR" id="PIRSR000097-3"/>
    </source>
</evidence>
<dbReference type="SUPFAM" id="SSF51430">
    <property type="entry name" value="NAD(P)-linked oxidoreductase"/>
    <property type="match status" value="1"/>
</dbReference>
<evidence type="ECO:0000259" key="7">
    <source>
        <dbReference type="Pfam" id="PF00248"/>
    </source>
</evidence>
<dbReference type="AlphaFoldDB" id="A0A9E6XWC6"/>
<dbReference type="PRINTS" id="PR00069">
    <property type="entry name" value="ALDKETRDTASE"/>
</dbReference>
<gene>
    <name evidence="8" type="ORF">DSM104329_01705</name>
</gene>
<dbReference type="EMBL" id="CP087164">
    <property type="protein sequence ID" value="UGS35318.1"/>
    <property type="molecule type" value="Genomic_DNA"/>
</dbReference>
<dbReference type="FunFam" id="3.20.20.100:FF:000002">
    <property type="entry name" value="2,5-diketo-D-gluconic acid reductase A"/>
    <property type="match status" value="1"/>
</dbReference>
<evidence type="ECO:0000313" key="8">
    <source>
        <dbReference type="EMBL" id="UGS35318.1"/>
    </source>
</evidence>
<evidence type="ECO:0000256" key="4">
    <source>
        <dbReference type="PIRSR" id="PIRSR000097-1"/>
    </source>
</evidence>
<keyword evidence="3 8" id="KW-0560">Oxidoreductase</keyword>
<dbReference type="Pfam" id="PF00248">
    <property type="entry name" value="Aldo_ket_red"/>
    <property type="match status" value="1"/>
</dbReference>
<dbReference type="Proteomes" id="UP001162834">
    <property type="component" value="Chromosome"/>
</dbReference>
<reference evidence="8" key="1">
    <citation type="journal article" date="2022" name="Int. J. Syst. Evol. Microbiol.">
        <title>Pseudomonas aegrilactucae sp. nov. and Pseudomonas morbosilactucae sp. nov., pathogens causing bacterial rot of lettuce in Japan.</title>
        <authorList>
            <person name="Sawada H."/>
            <person name="Fujikawa T."/>
            <person name="Satou M."/>
        </authorList>
    </citation>
    <scope>NUCLEOTIDE SEQUENCE</scope>
    <source>
        <strain evidence="8">0166_1</strain>
    </source>
</reference>
<evidence type="ECO:0000256" key="2">
    <source>
        <dbReference type="ARBA" id="ARBA00022857"/>
    </source>
</evidence>
<name>A0A9E6XWC6_9ACTN</name>
<dbReference type="PANTHER" id="PTHR43827:SF3">
    <property type="entry name" value="NADP-DEPENDENT OXIDOREDUCTASE DOMAIN-CONTAINING PROTEIN"/>
    <property type="match status" value="1"/>
</dbReference>
<evidence type="ECO:0000256" key="5">
    <source>
        <dbReference type="PIRSR" id="PIRSR000097-2"/>
    </source>
</evidence>
<dbReference type="PROSITE" id="PS00062">
    <property type="entry name" value="ALDOKETO_REDUCTASE_2"/>
    <property type="match status" value="1"/>
</dbReference>